<feature type="domain" description="Protein FecR C-terminal" evidence="3">
    <location>
        <begin position="313"/>
        <end position="382"/>
    </location>
</feature>
<comment type="caution">
    <text evidence="4">The sequence shown here is derived from an EMBL/GenBank/DDBJ whole genome shotgun (WGS) entry which is preliminary data.</text>
</comment>
<evidence type="ECO:0000256" key="1">
    <source>
        <dbReference type="SAM" id="Phobius"/>
    </source>
</evidence>
<accession>A0A2T5C0E4</accession>
<dbReference type="RefSeq" id="WP_107822726.1">
    <property type="nucleotide sequence ID" value="NZ_QAAD01000011.1"/>
</dbReference>
<dbReference type="Gene3D" id="3.55.50.30">
    <property type="match status" value="1"/>
</dbReference>
<evidence type="ECO:0000259" key="3">
    <source>
        <dbReference type="Pfam" id="PF16344"/>
    </source>
</evidence>
<dbReference type="Pfam" id="PF04773">
    <property type="entry name" value="FecR"/>
    <property type="match status" value="1"/>
</dbReference>
<feature type="domain" description="FecR protein" evidence="2">
    <location>
        <begin position="175"/>
        <end position="264"/>
    </location>
</feature>
<keyword evidence="1" id="KW-0812">Transmembrane</keyword>
<dbReference type="OrthoDB" id="1123467at2"/>
<keyword evidence="5" id="KW-1185">Reference proteome</keyword>
<name>A0A2T5C0E4_9BACT</name>
<organism evidence="4 5">
    <name type="scientific">Mangrovibacterium marinum</name>
    <dbReference type="NCBI Taxonomy" id="1639118"/>
    <lineage>
        <taxon>Bacteria</taxon>
        <taxon>Pseudomonadati</taxon>
        <taxon>Bacteroidota</taxon>
        <taxon>Bacteroidia</taxon>
        <taxon>Marinilabiliales</taxon>
        <taxon>Prolixibacteraceae</taxon>
        <taxon>Mangrovibacterium</taxon>
    </lineage>
</organism>
<dbReference type="PANTHER" id="PTHR30273">
    <property type="entry name" value="PERIPLASMIC SIGNAL SENSOR AND SIGMA FACTOR ACTIVATOR FECR-RELATED"/>
    <property type="match status" value="1"/>
</dbReference>
<evidence type="ECO:0000259" key="2">
    <source>
        <dbReference type="Pfam" id="PF04773"/>
    </source>
</evidence>
<keyword evidence="1" id="KW-0472">Membrane</keyword>
<dbReference type="EMBL" id="QAAD01000011">
    <property type="protein sequence ID" value="PTN07993.1"/>
    <property type="molecule type" value="Genomic_DNA"/>
</dbReference>
<proteinExistence type="predicted"/>
<dbReference type="Proteomes" id="UP000243525">
    <property type="component" value="Unassembled WGS sequence"/>
</dbReference>
<dbReference type="GO" id="GO:0016989">
    <property type="term" value="F:sigma factor antagonist activity"/>
    <property type="evidence" value="ECO:0007669"/>
    <property type="project" value="TreeGrafter"/>
</dbReference>
<dbReference type="Gene3D" id="2.60.120.1440">
    <property type="match status" value="1"/>
</dbReference>
<gene>
    <name evidence="4" type="ORF">C8N47_11133</name>
</gene>
<dbReference type="PANTHER" id="PTHR30273:SF2">
    <property type="entry name" value="PROTEIN FECR"/>
    <property type="match status" value="1"/>
</dbReference>
<sequence>MRKNFKKAEDILTDDRLVAEIGDKCDQCSDANTDKQFKLAVRIYRALFKKRALIGKAQKQALGARIDQSINVYKRRIQFYRIAAAAVFIFLLAIPAFVVWNRESDLARYAQNAPDVRSAENTRLLLANKQVDIDTQKSSIEYLNNGNSIQIDASEQINQLISAGEVALNTLIVPYGKRTTITLSDQTKVWLNSGSRLIFPASFTKKNREVYLEGEAIFEVSHDKSHPFVVSTRNVDVEVLGTVFNLSAYNDDDFINTVLVEGGVLLKYGGNVLLGRQSSQLYPGMLASYNTQTSSLNKQKINTQLYTSWREGYLVFEQQPLGDIAKKIARYYDVQVVFDDAALAKETFSGNLDLQNSASEVLRVVAQIVNARIEQRDNQLIISKI</sequence>
<dbReference type="AlphaFoldDB" id="A0A2T5C0E4"/>
<dbReference type="InterPro" id="IPR012373">
    <property type="entry name" value="Ferrdict_sens_TM"/>
</dbReference>
<evidence type="ECO:0000313" key="4">
    <source>
        <dbReference type="EMBL" id="PTN07993.1"/>
    </source>
</evidence>
<evidence type="ECO:0000313" key="5">
    <source>
        <dbReference type="Proteomes" id="UP000243525"/>
    </source>
</evidence>
<protein>
    <submittedName>
        <fullName evidence="4">FecR family protein</fullName>
    </submittedName>
</protein>
<keyword evidence="1" id="KW-1133">Transmembrane helix</keyword>
<feature type="transmembrane region" description="Helical" evidence="1">
    <location>
        <begin position="79"/>
        <end position="100"/>
    </location>
</feature>
<dbReference type="FunFam" id="2.60.120.1440:FF:000001">
    <property type="entry name" value="Putative anti-sigma factor"/>
    <property type="match status" value="1"/>
</dbReference>
<dbReference type="Pfam" id="PF16344">
    <property type="entry name" value="FecR_C"/>
    <property type="match status" value="1"/>
</dbReference>
<dbReference type="InterPro" id="IPR006860">
    <property type="entry name" value="FecR"/>
</dbReference>
<dbReference type="InterPro" id="IPR032508">
    <property type="entry name" value="FecR_C"/>
</dbReference>
<reference evidence="4 5" key="1">
    <citation type="submission" date="2018-04" db="EMBL/GenBank/DDBJ databases">
        <title>Genomic Encyclopedia of Archaeal and Bacterial Type Strains, Phase II (KMG-II): from individual species to whole genera.</title>
        <authorList>
            <person name="Goeker M."/>
        </authorList>
    </citation>
    <scope>NUCLEOTIDE SEQUENCE [LARGE SCALE GENOMIC DNA]</scope>
    <source>
        <strain evidence="4 5">DSM 28823</strain>
    </source>
</reference>